<sequence>MARTARASALWLMALLAPSLLGAMRLRVAHRARATTLLPSRRTAAARRSGVALSASEPRELADGDFHMWSPEPDVHKLGVRTKGWECTFETGRIARLAGGAVLMQAGDNVIFASACFQAGGSPADFVPLKVDYQERYSAGGLTPGGYIKRDGRPGDAEILTARLIDRPIRPAFPKGWSEETQIISYVLSYDGGSPPDCMAVCASAAALLISDVPFDKPVACVRVTRGADGGWALNAPMAEQASSDVSLVIAGTTSAMLMIEGFCKFVPEADIVEACAFGHEAVREICAALGAWQAHVGKRKATELVRTIPEQVAAEVERICAADLERVLSIRAKQERERAFGELQRRVERELTAPAGGAPPAAPAAAVPAPAELARGADDVATSAPDATMVVDDYDEPPHAAIRPSPPPPPARSALELADVQLAFQKLATGTLRKMVKRGGVRPDGRSSTEVRKLAISTAVLPRTHGSALFTRGETQSLATVTLGDSSAEQKFEGLTVGAGAKRFYLHYSFPPFSVGEVGRFGGAPGRREVGHGNLAERALAPSMPTAAQFPYTVRIESLITMSCGSSSMASVCGGCLALMDAAVPIARPVAGVAMGLLFDESPAAEHVVLTDILGLEDALGSMDFKVAGDKDGVTALQLDVKCEGLDVPLLRTALAQAHEGRQHILSKMLEAQPGPRSSLPSTVMRITKRKFDPAHCGAIIGKGGETITSIIETSGVENIDLSRSDGVLTITAKTDEAVAAAFARIDQIVADIGGRTAMPKPQAVVGQSYTSEVKSVMPFGIFVELLPGLDGFCHISEVSESYVRKIEDSGIAVGDTINVVVTSKNEKGQYRVKRLSDGEGAAGATPADGAAQKAAGSAKRGNGGPRVGAGAPRAAQKTAPSGAVTEAALSEAALSAALGGLSDEPAE</sequence>
<dbReference type="OMA" id="RFMFHYN"/>
<dbReference type="InterPro" id="IPR003029">
    <property type="entry name" value="S1_domain"/>
</dbReference>
<proteinExistence type="inferred from homology"/>
<evidence type="ECO:0000313" key="12">
    <source>
        <dbReference type="Proteomes" id="UP000751190"/>
    </source>
</evidence>
<dbReference type="Gene3D" id="3.30.1370.10">
    <property type="entry name" value="K Homology domain, type 1"/>
    <property type="match status" value="1"/>
</dbReference>
<feature type="signal peptide" evidence="9">
    <location>
        <begin position="1"/>
        <end position="23"/>
    </location>
</feature>
<evidence type="ECO:0000256" key="9">
    <source>
        <dbReference type="SAM" id="SignalP"/>
    </source>
</evidence>
<dbReference type="GO" id="GO:0005829">
    <property type="term" value="C:cytosol"/>
    <property type="evidence" value="ECO:0007669"/>
    <property type="project" value="TreeGrafter"/>
</dbReference>
<dbReference type="AlphaFoldDB" id="A0A8J6CAQ4"/>
<feature type="compositionally biased region" description="Low complexity" evidence="8">
    <location>
        <begin position="840"/>
        <end position="862"/>
    </location>
</feature>
<dbReference type="SUPFAM" id="SSF55666">
    <property type="entry name" value="Ribonuclease PH domain 2-like"/>
    <property type="match status" value="2"/>
</dbReference>
<evidence type="ECO:0000256" key="6">
    <source>
        <dbReference type="ARBA" id="ARBA00031451"/>
    </source>
</evidence>
<dbReference type="InterPro" id="IPR001247">
    <property type="entry name" value="ExoRNase_PH_dom1"/>
</dbReference>
<evidence type="ECO:0000259" key="10">
    <source>
        <dbReference type="PROSITE" id="PS50126"/>
    </source>
</evidence>
<dbReference type="FunFam" id="3.30.230.70:FF:000001">
    <property type="entry name" value="Polyribonucleotide nucleotidyltransferase"/>
    <property type="match status" value="1"/>
</dbReference>
<dbReference type="EMBL" id="JAGTXO010000013">
    <property type="protein sequence ID" value="KAG8464331.1"/>
    <property type="molecule type" value="Genomic_DNA"/>
</dbReference>
<feature type="domain" description="S1 motif" evidence="10">
    <location>
        <begin position="768"/>
        <end position="837"/>
    </location>
</feature>
<dbReference type="PROSITE" id="PS50126">
    <property type="entry name" value="S1"/>
    <property type="match status" value="1"/>
</dbReference>
<dbReference type="CDD" id="cd02393">
    <property type="entry name" value="KH-I_PNPase"/>
    <property type="match status" value="1"/>
</dbReference>
<dbReference type="InterPro" id="IPR004087">
    <property type="entry name" value="KH_dom"/>
</dbReference>
<dbReference type="SUPFAM" id="SSF50249">
    <property type="entry name" value="Nucleic acid-binding proteins"/>
    <property type="match status" value="1"/>
</dbReference>
<keyword evidence="9" id="KW-0732">Signal</keyword>
<dbReference type="SUPFAM" id="SSF54791">
    <property type="entry name" value="Eukaryotic type KH-domain (KH-domain type I)"/>
    <property type="match status" value="1"/>
</dbReference>
<evidence type="ECO:0000256" key="2">
    <source>
        <dbReference type="ARBA" id="ARBA00012416"/>
    </source>
</evidence>
<dbReference type="InterPro" id="IPR012340">
    <property type="entry name" value="NA-bd_OB-fold"/>
</dbReference>
<dbReference type="PROSITE" id="PS50084">
    <property type="entry name" value="KH_TYPE_1"/>
    <property type="match status" value="1"/>
</dbReference>
<dbReference type="HAMAP" id="MF_01595">
    <property type="entry name" value="PNPase"/>
    <property type="match status" value="1"/>
</dbReference>
<dbReference type="Pfam" id="PF00013">
    <property type="entry name" value="KH_1"/>
    <property type="match status" value="1"/>
</dbReference>
<dbReference type="GO" id="GO:0004654">
    <property type="term" value="F:polyribonucleotide nucleotidyltransferase activity"/>
    <property type="evidence" value="ECO:0007669"/>
    <property type="project" value="UniProtKB-EC"/>
</dbReference>
<dbReference type="Pfam" id="PF01138">
    <property type="entry name" value="RNase_PH"/>
    <property type="match status" value="2"/>
</dbReference>
<dbReference type="Gene3D" id="2.40.50.140">
    <property type="entry name" value="Nucleic acid-binding proteins"/>
    <property type="match status" value="1"/>
</dbReference>
<dbReference type="InterPro" id="IPR012162">
    <property type="entry name" value="PNPase"/>
</dbReference>
<dbReference type="InterPro" id="IPR004088">
    <property type="entry name" value="KH_dom_type_1"/>
</dbReference>
<dbReference type="PANTHER" id="PTHR11252">
    <property type="entry name" value="POLYRIBONUCLEOTIDE NUCLEOTIDYLTRANSFERASE"/>
    <property type="match status" value="1"/>
</dbReference>
<evidence type="ECO:0000256" key="4">
    <source>
        <dbReference type="ARBA" id="ARBA00022695"/>
    </source>
</evidence>
<evidence type="ECO:0000256" key="5">
    <source>
        <dbReference type="ARBA" id="ARBA00022884"/>
    </source>
</evidence>
<gene>
    <name evidence="11" type="ORF">KFE25_003394</name>
</gene>
<dbReference type="CDD" id="cd11364">
    <property type="entry name" value="RNase_PH_PNPase_2"/>
    <property type="match status" value="1"/>
</dbReference>
<keyword evidence="4" id="KW-0548">Nucleotidyltransferase</keyword>
<name>A0A8J6CAQ4_DIALT</name>
<evidence type="ECO:0000256" key="3">
    <source>
        <dbReference type="ARBA" id="ARBA00022679"/>
    </source>
</evidence>
<keyword evidence="12" id="KW-1185">Reference proteome</keyword>
<dbReference type="SMART" id="SM00316">
    <property type="entry name" value="S1"/>
    <property type="match status" value="1"/>
</dbReference>
<dbReference type="GO" id="GO:0003723">
    <property type="term" value="F:RNA binding"/>
    <property type="evidence" value="ECO:0007669"/>
    <property type="project" value="UniProtKB-UniRule"/>
</dbReference>
<dbReference type="PANTHER" id="PTHR11252:SF0">
    <property type="entry name" value="POLYRIBONUCLEOTIDE NUCLEOTIDYLTRANSFERASE 1, MITOCHONDRIAL"/>
    <property type="match status" value="1"/>
</dbReference>
<feature type="chain" id="PRO_5035273189" description="polyribonucleotide nucleotidyltransferase" evidence="9">
    <location>
        <begin position="24"/>
        <end position="909"/>
    </location>
</feature>
<dbReference type="InterPro" id="IPR036612">
    <property type="entry name" value="KH_dom_type_1_sf"/>
</dbReference>
<dbReference type="SMART" id="SM00322">
    <property type="entry name" value="KH"/>
    <property type="match status" value="1"/>
</dbReference>
<dbReference type="GO" id="GO:0000965">
    <property type="term" value="P:mitochondrial RNA 3'-end processing"/>
    <property type="evidence" value="ECO:0007669"/>
    <property type="project" value="TreeGrafter"/>
</dbReference>
<dbReference type="SUPFAM" id="SSF54211">
    <property type="entry name" value="Ribosomal protein S5 domain 2-like"/>
    <property type="match status" value="2"/>
</dbReference>
<evidence type="ECO:0000256" key="7">
    <source>
        <dbReference type="PROSITE-ProRule" id="PRU00117"/>
    </source>
</evidence>
<dbReference type="InterPro" id="IPR020568">
    <property type="entry name" value="Ribosomal_Su5_D2-typ_SF"/>
</dbReference>
<dbReference type="OrthoDB" id="437922at2759"/>
<dbReference type="Gene3D" id="3.30.230.70">
    <property type="entry name" value="GHMP Kinase, N-terminal domain"/>
    <property type="match status" value="2"/>
</dbReference>
<protein>
    <recommendedName>
        <fullName evidence="2">polyribonucleotide nucleotidyltransferase</fullName>
        <ecNumber evidence="2">2.7.7.8</ecNumber>
    </recommendedName>
    <alternativeName>
        <fullName evidence="6">Polynucleotide phosphorylase 1</fullName>
    </alternativeName>
</protein>
<accession>A0A8J6CAQ4</accession>
<dbReference type="EC" id="2.7.7.8" evidence="2"/>
<dbReference type="GO" id="GO:0000175">
    <property type="term" value="F:3'-5'-RNA exonuclease activity"/>
    <property type="evidence" value="ECO:0007669"/>
    <property type="project" value="TreeGrafter"/>
</dbReference>
<comment type="similarity">
    <text evidence="1">Belongs to the polyribonucleotide nucleotidyltransferase family.</text>
</comment>
<dbReference type="Proteomes" id="UP000751190">
    <property type="component" value="Unassembled WGS sequence"/>
</dbReference>
<keyword evidence="5 7" id="KW-0694">RNA-binding</keyword>
<dbReference type="NCBIfam" id="NF008805">
    <property type="entry name" value="PRK11824.1"/>
    <property type="match status" value="1"/>
</dbReference>
<dbReference type="InterPro" id="IPR027408">
    <property type="entry name" value="PNPase/RNase_PH_dom_sf"/>
</dbReference>
<dbReference type="InterPro" id="IPR036345">
    <property type="entry name" value="ExoRNase_PH_dom2_sf"/>
</dbReference>
<dbReference type="Pfam" id="PF00575">
    <property type="entry name" value="S1"/>
    <property type="match status" value="1"/>
</dbReference>
<evidence type="ECO:0000256" key="8">
    <source>
        <dbReference type="SAM" id="MobiDB-lite"/>
    </source>
</evidence>
<evidence type="ECO:0000313" key="11">
    <source>
        <dbReference type="EMBL" id="KAG8464331.1"/>
    </source>
</evidence>
<keyword evidence="3" id="KW-0808">Transferase</keyword>
<dbReference type="GO" id="GO:0005739">
    <property type="term" value="C:mitochondrion"/>
    <property type="evidence" value="ECO:0007669"/>
    <property type="project" value="TreeGrafter"/>
</dbReference>
<comment type="caution">
    <text evidence="11">The sequence shown here is derived from an EMBL/GenBank/DDBJ whole genome shotgun (WGS) entry which is preliminary data.</text>
</comment>
<organism evidence="11 12">
    <name type="scientific">Diacronema lutheri</name>
    <name type="common">Unicellular marine alga</name>
    <name type="synonym">Monochrysis lutheri</name>
    <dbReference type="NCBI Taxonomy" id="2081491"/>
    <lineage>
        <taxon>Eukaryota</taxon>
        <taxon>Haptista</taxon>
        <taxon>Haptophyta</taxon>
        <taxon>Pavlovophyceae</taxon>
        <taxon>Pavlovales</taxon>
        <taxon>Pavlovaceae</taxon>
        <taxon>Diacronema</taxon>
    </lineage>
</organism>
<reference evidence="11" key="1">
    <citation type="submission" date="2021-05" db="EMBL/GenBank/DDBJ databases">
        <title>The genome of the haptophyte Pavlova lutheri (Diacronema luteri, Pavlovales) - a model for lipid biosynthesis in eukaryotic algae.</title>
        <authorList>
            <person name="Hulatt C.J."/>
            <person name="Posewitz M.C."/>
        </authorList>
    </citation>
    <scope>NUCLEOTIDE SEQUENCE</scope>
    <source>
        <strain evidence="11">NIVA-4/92</strain>
    </source>
</reference>
<feature type="region of interest" description="Disordered" evidence="8">
    <location>
        <begin position="839"/>
        <end position="885"/>
    </location>
</feature>
<evidence type="ECO:0000256" key="1">
    <source>
        <dbReference type="ARBA" id="ARBA00007404"/>
    </source>
</evidence>
<dbReference type="GO" id="GO:0000958">
    <property type="term" value="P:mitochondrial mRNA catabolic process"/>
    <property type="evidence" value="ECO:0007669"/>
    <property type="project" value="TreeGrafter"/>
</dbReference>